<organism evidence="4">
    <name type="scientific">marine sediment metagenome</name>
    <dbReference type="NCBI Taxonomy" id="412755"/>
    <lineage>
        <taxon>unclassified sequences</taxon>
        <taxon>metagenomes</taxon>
        <taxon>ecological metagenomes</taxon>
    </lineage>
</organism>
<dbReference type="EMBL" id="LAZR01000048">
    <property type="protein sequence ID" value="KKN99190.1"/>
    <property type="molecule type" value="Genomic_DNA"/>
</dbReference>
<dbReference type="CDD" id="cd09990">
    <property type="entry name" value="Agmatinase-like"/>
    <property type="match status" value="1"/>
</dbReference>
<reference evidence="4" key="1">
    <citation type="journal article" date="2015" name="Nature">
        <title>Complex archaea that bridge the gap between prokaryotes and eukaryotes.</title>
        <authorList>
            <person name="Spang A."/>
            <person name="Saw J.H."/>
            <person name="Jorgensen S.L."/>
            <person name="Zaremba-Niedzwiedzka K."/>
            <person name="Martijn J."/>
            <person name="Lind A.E."/>
            <person name="van Eijk R."/>
            <person name="Schleper C."/>
            <person name="Guy L."/>
            <person name="Ettema T.J."/>
        </authorList>
    </citation>
    <scope>NUCLEOTIDE SEQUENCE</scope>
</reference>
<keyword evidence="1" id="KW-0479">Metal-binding</keyword>
<comment type="caution">
    <text evidence="4">The sequence shown here is derived from an EMBL/GenBank/DDBJ whole genome shotgun (WGS) entry which is preliminary data.</text>
</comment>
<sequence length="561" mass="61647">MNHGHNPDSVLKPALMTGIRMMKTKNTKTLTNTRLLPLAAAIMWAGLSASTQLAAQPATAADEPEHVTGTNPYPYDTEDPRENDRPGIELPDSVSDKLALLSEEQVEFLQSGDAGRFRGSLEDTVEYLEENTPEHILTWVEAMQGVISAQRYDADRDAPNIALNTDSPMFNAWRLRRPASMDPEREPGTISLGRYNGGGGPPTFGGFPLALTPEDLEAAEVDVAIVGAPLNMGSGWRDSGAQATTDMRVRGRALGGMDQYVQVNPGSVLNIVDYGDIAIDNASTERSMQHIREVVREIGNTGAVPVIVGGDHSLSYSNVAAMADVHGKERVSVIHFDSHYDAWWGSAHLISHGAPVYRLLNEGHVRMEDYIQVGLRSSGPDEAAFKWMRENGMRYHTMAEVEQRGWDATLERVVKEASEEGRKLYISFDIDVIDPAFAVATGTPVSGGLDMRESITIVRRLCAEANVVGFELVELHPYLDPTYMTTLNSAHVIKACLTGLAMREEGLTESFYLSPVSSEHAVDDYYGDQADFLRHTEALERKDEDEAVDLEDDLEEAVEQE</sequence>
<evidence type="ECO:0008006" key="5">
    <source>
        <dbReference type="Google" id="ProtNLM"/>
    </source>
</evidence>
<evidence type="ECO:0000256" key="2">
    <source>
        <dbReference type="ARBA" id="ARBA00022801"/>
    </source>
</evidence>
<dbReference type="AlphaFoldDB" id="A0A0F9V1P3"/>
<proteinExistence type="predicted"/>
<dbReference type="PANTHER" id="PTHR11358:SF26">
    <property type="entry name" value="GUANIDINO ACID HYDROLASE, MITOCHONDRIAL"/>
    <property type="match status" value="1"/>
</dbReference>
<dbReference type="InterPro" id="IPR023696">
    <property type="entry name" value="Ureohydrolase_dom_sf"/>
</dbReference>
<feature type="region of interest" description="Disordered" evidence="3">
    <location>
        <begin position="55"/>
        <end position="88"/>
    </location>
</feature>
<dbReference type="PROSITE" id="PS51409">
    <property type="entry name" value="ARGINASE_2"/>
    <property type="match status" value="1"/>
</dbReference>
<dbReference type="GO" id="GO:0033389">
    <property type="term" value="P:putrescine biosynthetic process from arginine, via agmatine"/>
    <property type="evidence" value="ECO:0007669"/>
    <property type="project" value="TreeGrafter"/>
</dbReference>
<protein>
    <recommendedName>
        <fullName evidence="5">Arginase</fullName>
    </recommendedName>
</protein>
<dbReference type="GO" id="GO:0046872">
    <property type="term" value="F:metal ion binding"/>
    <property type="evidence" value="ECO:0007669"/>
    <property type="project" value="UniProtKB-KW"/>
</dbReference>
<dbReference type="PANTHER" id="PTHR11358">
    <property type="entry name" value="ARGINASE/AGMATINASE"/>
    <property type="match status" value="1"/>
</dbReference>
<feature type="compositionally biased region" description="Basic and acidic residues" evidence="3">
    <location>
        <begin position="78"/>
        <end position="87"/>
    </location>
</feature>
<dbReference type="InterPro" id="IPR006035">
    <property type="entry name" value="Ureohydrolase"/>
</dbReference>
<evidence type="ECO:0000313" key="4">
    <source>
        <dbReference type="EMBL" id="KKN99190.1"/>
    </source>
</evidence>
<evidence type="ECO:0000256" key="1">
    <source>
        <dbReference type="ARBA" id="ARBA00022723"/>
    </source>
</evidence>
<gene>
    <name evidence="4" type="ORF">LCGC14_0139830</name>
</gene>
<dbReference type="SUPFAM" id="SSF52768">
    <property type="entry name" value="Arginase/deacetylase"/>
    <property type="match status" value="1"/>
</dbReference>
<dbReference type="PRINTS" id="PR00116">
    <property type="entry name" value="ARGINASE"/>
</dbReference>
<dbReference type="Gene3D" id="3.40.800.10">
    <property type="entry name" value="Ureohydrolase domain"/>
    <property type="match status" value="1"/>
</dbReference>
<name>A0A0F9V1P3_9ZZZZ</name>
<keyword evidence="2" id="KW-0378">Hydrolase</keyword>
<dbReference type="GO" id="GO:0008783">
    <property type="term" value="F:agmatinase activity"/>
    <property type="evidence" value="ECO:0007669"/>
    <property type="project" value="TreeGrafter"/>
</dbReference>
<evidence type="ECO:0000256" key="3">
    <source>
        <dbReference type="SAM" id="MobiDB-lite"/>
    </source>
</evidence>
<accession>A0A0F9V1P3</accession>
<dbReference type="Pfam" id="PF00491">
    <property type="entry name" value="Arginase"/>
    <property type="match status" value="1"/>
</dbReference>